<evidence type="ECO:0000256" key="2">
    <source>
        <dbReference type="SAM" id="MobiDB-lite"/>
    </source>
</evidence>
<evidence type="ECO:0000313" key="4">
    <source>
        <dbReference type="Proteomes" id="UP000828390"/>
    </source>
</evidence>
<dbReference type="Proteomes" id="UP000828390">
    <property type="component" value="Unassembled WGS sequence"/>
</dbReference>
<sequence>MSKKSDKETHELIEGFRAKIKELEQEVSTLKGRLDGLRKAKNTTITKREREVLEVGFKRDPHYEAKIEELEKKLREKSAAHAKEIEDLKKHHSDELQAAEKKQKELQRQLDDLLKRLETERKDLLDKLEK</sequence>
<organism evidence="3 4">
    <name type="scientific">Dreissena polymorpha</name>
    <name type="common">Zebra mussel</name>
    <name type="synonym">Mytilus polymorpha</name>
    <dbReference type="NCBI Taxonomy" id="45954"/>
    <lineage>
        <taxon>Eukaryota</taxon>
        <taxon>Metazoa</taxon>
        <taxon>Spiralia</taxon>
        <taxon>Lophotrochozoa</taxon>
        <taxon>Mollusca</taxon>
        <taxon>Bivalvia</taxon>
        <taxon>Autobranchia</taxon>
        <taxon>Heteroconchia</taxon>
        <taxon>Euheterodonta</taxon>
        <taxon>Imparidentia</taxon>
        <taxon>Neoheterodontei</taxon>
        <taxon>Myida</taxon>
        <taxon>Dreissenoidea</taxon>
        <taxon>Dreissenidae</taxon>
        <taxon>Dreissena</taxon>
    </lineage>
</organism>
<protein>
    <submittedName>
        <fullName evidence="3">Uncharacterized protein</fullName>
    </submittedName>
</protein>
<reference evidence="3" key="1">
    <citation type="journal article" date="2019" name="bioRxiv">
        <title>The Genome of the Zebra Mussel, Dreissena polymorpha: A Resource for Invasive Species Research.</title>
        <authorList>
            <person name="McCartney M.A."/>
            <person name="Auch B."/>
            <person name="Kono T."/>
            <person name="Mallez S."/>
            <person name="Zhang Y."/>
            <person name="Obille A."/>
            <person name="Becker A."/>
            <person name="Abrahante J.E."/>
            <person name="Garbe J."/>
            <person name="Badalamenti J.P."/>
            <person name="Herman A."/>
            <person name="Mangelson H."/>
            <person name="Liachko I."/>
            <person name="Sullivan S."/>
            <person name="Sone E.D."/>
            <person name="Koren S."/>
            <person name="Silverstein K.A.T."/>
            <person name="Beckman K.B."/>
            <person name="Gohl D.M."/>
        </authorList>
    </citation>
    <scope>NUCLEOTIDE SEQUENCE</scope>
    <source>
        <strain evidence="3">Duluth1</strain>
        <tissue evidence="3">Whole animal</tissue>
    </source>
</reference>
<feature type="non-terminal residue" evidence="3">
    <location>
        <position position="1"/>
    </location>
</feature>
<proteinExistence type="predicted"/>
<gene>
    <name evidence="3" type="ORF">DPMN_150875</name>
</gene>
<evidence type="ECO:0000313" key="3">
    <source>
        <dbReference type="EMBL" id="KAH3797297.1"/>
    </source>
</evidence>
<evidence type="ECO:0000256" key="1">
    <source>
        <dbReference type="SAM" id="Coils"/>
    </source>
</evidence>
<keyword evidence="1" id="KW-0175">Coiled coil</keyword>
<dbReference type="EMBL" id="JAIWYP010000007">
    <property type="protein sequence ID" value="KAH3797297.1"/>
    <property type="molecule type" value="Genomic_DNA"/>
</dbReference>
<name>A0A9D4FK39_DREPO</name>
<feature type="region of interest" description="Disordered" evidence="2">
    <location>
        <begin position="75"/>
        <end position="103"/>
    </location>
</feature>
<reference evidence="3" key="2">
    <citation type="submission" date="2020-11" db="EMBL/GenBank/DDBJ databases">
        <authorList>
            <person name="McCartney M.A."/>
            <person name="Auch B."/>
            <person name="Kono T."/>
            <person name="Mallez S."/>
            <person name="Becker A."/>
            <person name="Gohl D.M."/>
            <person name="Silverstein K.A.T."/>
            <person name="Koren S."/>
            <person name="Bechman K.B."/>
            <person name="Herman A."/>
            <person name="Abrahante J.E."/>
            <person name="Garbe J."/>
        </authorList>
    </citation>
    <scope>NUCLEOTIDE SEQUENCE</scope>
    <source>
        <strain evidence="3">Duluth1</strain>
        <tissue evidence="3">Whole animal</tissue>
    </source>
</reference>
<accession>A0A9D4FK39</accession>
<dbReference type="AlphaFoldDB" id="A0A9D4FK39"/>
<feature type="coiled-coil region" evidence="1">
    <location>
        <begin position="6"/>
        <end position="40"/>
    </location>
</feature>
<keyword evidence="4" id="KW-1185">Reference proteome</keyword>
<comment type="caution">
    <text evidence="3">The sequence shown here is derived from an EMBL/GenBank/DDBJ whole genome shotgun (WGS) entry which is preliminary data.</text>
</comment>